<keyword evidence="3" id="KW-1185">Reference proteome</keyword>
<organism evidence="2 3">
    <name type="scientific">Phyllobacterium ifriqiyense</name>
    <dbReference type="NCBI Taxonomy" id="314238"/>
    <lineage>
        <taxon>Bacteria</taxon>
        <taxon>Pseudomonadati</taxon>
        <taxon>Pseudomonadota</taxon>
        <taxon>Alphaproteobacteria</taxon>
        <taxon>Hyphomicrobiales</taxon>
        <taxon>Phyllobacteriaceae</taxon>
        <taxon>Phyllobacterium</taxon>
    </lineage>
</organism>
<sequence length="322" mass="35056">MKKIRNFLKDRSGATAVTFALLLVPMVGMTGLAVDYTRASGDRSRLQGIADSAALAGASVFTGENKAAAEASARAYLRAHLGAEMDKMQVGFDTSNQRVIVSLAGETNTLFMKVLAKEKVAIGVLAEALAPLKPSSAEIQIGAAYGHWAKKVSVIVIRPGTTKEVVLGTVIYEASDLSAEDGRGTGKTIIDPADGKILLGEYKEFFLRMEVKKKPCNIGRYDSNTSSSYVTCSPTTNSEYKNYDLKFTTNDPAQSKYLFVGDTADTLKQLEDGATLEELLDCDQQWHFHGWEDGGGWDKQDFFYKIKAACKAVDGEYVRLTR</sequence>
<evidence type="ECO:0000259" key="1">
    <source>
        <dbReference type="Pfam" id="PF13400"/>
    </source>
</evidence>
<accession>A0ABU0SDP3</accession>
<dbReference type="Pfam" id="PF13400">
    <property type="entry name" value="Tad"/>
    <property type="match status" value="1"/>
</dbReference>
<evidence type="ECO:0000313" key="2">
    <source>
        <dbReference type="EMBL" id="MDQ0997853.1"/>
    </source>
</evidence>
<comment type="caution">
    <text evidence="2">The sequence shown here is derived from an EMBL/GenBank/DDBJ whole genome shotgun (WGS) entry which is preliminary data.</text>
</comment>
<dbReference type="Proteomes" id="UP001237780">
    <property type="component" value="Unassembled WGS sequence"/>
</dbReference>
<dbReference type="RefSeq" id="WP_307282240.1">
    <property type="nucleotide sequence ID" value="NZ_JAUSZT010000003.1"/>
</dbReference>
<dbReference type="EMBL" id="JAUSZT010000003">
    <property type="protein sequence ID" value="MDQ0997853.1"/>
    <property type="molecule type" value="Genomic_DNA"/>
</dbReference>
<name>A0ABU0SDP3_9HYPH</name>
<reference evidence="2 3" key="1">
    <citation type="submission" date="2023-07" db="EMBL/GenBank/DDBJ databases">
        <title>Comparative genomics of wheat-associated soil bacteria to identify genetic determinants of phenazine resistance.</title>
        <authorList>
            <person name="Mouncey N."/>
        </authorList>
    </citation>
    <scope>NUCLEOTIDE SEQUENCE [LARGE SCALE GENOMIC DNA]</scope>
    <source>
        <strain evidence="2 3">W4I11</strain>
    </source>
</reference>
<dbReference type="InterPro" id="IPR028087">
    <property type="entry name" value="Tad_N"/>
</dbReference>
<feature type="domain" description="Putative Flp pilus-assembly TadG-like N-terminal" evidence="1">
    <location>
        <begin position="13"/>
        <end position="59"/>
    </location>
</feature>
<protein>
    <recommendedName>
        <fullName evidence="1">Putative Flp pilus-assembly TadG-like N-terminal domain-containing protein</fullName>
    </recommendedName>
</protein>
<proteinExistence type="predicted"/>
<evidence type="ECO:0000313" key="3">
    <source>
        <dbReference type="Proteomes" id="UP001237780"/>
    </source>
</evidence>
<gene>
    <name evidence="2" type="ORF">QFZ34_003035</name>
</gene>